<accession>A0AAU8EJY7</accession>
<evidence type="ECO:0000259" key="1">
    <source>
        <dbReference type="Pfam" id="PF03374"/>
    </source>
</evidence>
<sequence length="207" mass="23618">MENLQVLNTTSKQIPQMSSLEIVDFINEYRAKNDDQPIQLRHADFMAKVQKVLGELSENYRSVYKDASGRSLPCYVFYKREACLMAMSYSYELQALVFDRMTELENKLSKPQLPDFTNPVEAARAWADEVEAKLIAQKQLELAAPKVEYFDRVADVGNLMTASVVGKKIGMSGTTLNKHLEQFLRFTIAPLRQVEYFSSGLSTRAWV</sequence>
<feature type="domain" description="Antirepressor protein C-terminal" evidence="1">
    <location>
        <begin position="137"/>
        <end position="182"/>
    </location>
</feature>
<dbReference type="EMBL" id="PP844715">
    <property type="protein sequence ID" value="XCG99076.1"/>
    <property type="molecule type" value="Genomic_DNA"/>
</dbReference>
<evidence type="ECO:0000313" key="2">
    <source>
        <dbReference type="EMBL" id="XCG99076.1"/>
    </source>
</evidence>
<dbReference type="GO" id="GO:0003677">
    <property type="term" value="F:DNA binding"/>
    <property type="evidence" value="ECO:0007669"/>
    <property type="project" value="InterPro"/>
</dbReference>
<protein>
    <submittedName>
        <fullName evidence="2">Anti-repressor Ant</fullName>
    </submittedName>
</protein>
<proteinExistence type="predicted"/>
<organism evidence="2">
    <name type="scientific">Acinetobacter phage vB_AbaM-SPA</name>
    <dbReference type="NCBI Taxonomy" id="3161144"/>
    <lineage>
        <taxon>Viruses</taxon>
        <taxon>Duplodnaviria</taxon>
        <taxon>Heunggongvirae</taxon>
        <taxon>Uroviricota</taxon>
        <taxon>Caudoviricetes</taxon>
        <taxon>Obolenskvirus</taxon>
    </lineage>
</organism>
<dbReference type="Pfam" id="PF03374">
    <property type="entry name" value="ANT"/>
    <property type="match status" value="1"/>
</dbReference>
<dbReference type="InterPro" id="IPR005039">
    <property type="entry name" value="Ant_C"/>
</dbReference>
<name>A0AAU8EJY7_9CAUD</name>
<reference evidence="2" key="1">
    <citation type="submission" date="2024-05" db="EMBL/GenBank/DDBJ databases">
        <title>Genomic characterization and preclinical evaluation of Acinetobacter phage vB_AbaM-SPA against clinical multidrug-resistant Acinetobacter baumannii.</title>
        <authorList>
            <person name="Elshamy A.A."/>
            <person name="Saad B.T."/>
            <person name="Mabrouk S.S."/>
            <person name="Aboshanab K.M."/>
        </authorList>
    </citation>
    <scope>NUCLEOTIDE SEQUENCE</scope>
</reference>